<name>Q3A0W4_SYNC1</name>
<feature type="domain" description="Aldehyde dehydrogenase" evidence="2">
    <location>
        <begin position="3"/>
        <end position="396"/>
    </location>
</feature>
<protein>
    <submittedName>
        <fullName evidence="3">NAD-dependent aldehyde dehydrogenase, CoA-acylating</fullName>
    </submittedName>
</protein>
<dbReference type="EMBL" id="CP000142">
    <property type="protein sequence ID" value="ABA89993.1"/>
    <property type="molecule type" value="Genomic_DNA"/>
</dbReference>
<dbReference type="PANTHER" id="PTHR11699">
    <property type="entry name" value="ALDEHYDE DEHYDROGENASE-RELATED"/>
    <property type="match status" value="1"/>
</dbReference>
<keyword evidence="4" id="KW-1185">Reference proteome</keyword>
<dbReference type="Gene3D" id="3.40.309.10">
    <property type="entry name" value="Aldehyde Dehydrogenase, Chain A, domain 2"/>
    <property type="match status" value="1"/>
</dbReference>
<dbReference type="RefSeq" id="WP_011342537.1">
    <property type="nucleotide sequence ID" value="NC_007498.2"/>
</dbReference>
<dbReference type="Gene3D" id="3.40.605.10">
    <property type="entry name" value="Aldehyde Dehydrogenase, Chain A, domain 1"/>
    <property type="match status" value="1"/>
</dbReference>
<dbReference type="InterPro" id="IPR016163">
    <property type="entry name" value="Ald_DH_C"/>
</dbReference>
<gene>
    <name evidence="3" type="ordered locus">Pcar_2758</name>
</gene>
<keyword evidence="1" id="KW-0560">Oxidoreductase</keyword>
<dbReference type="CDD" id="cd07122">
    <property type="entry name" value="ALDH_F20_ACDH"/>
    <property type="match status" value="1"/>
</dbReference>
<accession>Q3A0W4</accession>
<dbReference type="Proteomes" id="UP000002534">
    <property type="component" value="Chromosome"/>
</dbReference>
<dbReference type="InterPro" id="IPR015590">
    <property type="entry name" value="Aldehyde_DH_dom"/>
</dbReference>
<dbReference type="Pfam" id="PF00171">
    <property type="entry name" value="Aldedh"/>
    <property type="match status" value="1"/>
</dbReference>
<evidence type="ECO:0000313" key="4">
    <source>
        <dbReference type="Proteomes" id="UP000002534"/>
    </source>
</evidence>
<dbReference type="InterPro" id="IPR016161">
    <property type="entry name" value="Ald_DH/histidinol_DH"/>
</dbReference>
<dbReference type="SUPFAM" id="SSF53720">
    <property type="entry name" value="ALDH-like"/>
    <property type="match status" value="1"/>
</dbReference>
<dbReference type="GO" id="GO:0016620">
    <property type="term" value="F:oxidoreductase activity, acting on the aldehyde or oxo group of donors, NAD or NADP as acceptor"/>
    <property type="evidence" value="ECO:0007669"/>
    <property type="project" value="InterPro"/>
</dbReference>
<sequence length="449" mass="48346">MAKEMIDQLVANARKAADEFREFTQEQVDKITAAMDAASVANEVKLGELAVEETGIGRADHKAIKNHLGAHVVYEYFKDKKSVGVIEEKEGVKYIAEPFGVLAAATPTTNPTSTVMFKSLIAMKTRNVIIFAFHPRAQKCSAEAAKIMLDAAISAGAPKNCIQWIETPSIEATNMLFNHPDVNLILATGGNAMVKSAYSSGHPAIGVGAGNTPVFVSKSANLSVAVNNVIASKTFDNGTICSSDQSMIFDDKDIADKAVKMLVERGAYLVNDEEKAKLEKVMFDKERGVPAVAIVGKSPQAIAKLAGFEVPEDAKLLLVPLKCIGPDDWFSHEKLSPVLGYISYNSTDEAIEAAKSQLRWGGAGHTAVVHAQDEKVLDKFALEIPANRLLLNQPAVHGSVGLIYNKLPPSLTLGCGTDGNNYLGNNINYSDLLSIKSVAQRIVDYERDE</sequence>
<evidence type="ECO:0000256" key="1">
    <source>
        <dbReference type="ARBA" id="ARBA00023002"/>
    </source>
</evidence>
<dbReference type="InterPro" id="IPR016162">
    <property type="entry name" value="Ald_DH_N"/>
</dbReference>
<dbReference type="HOGENOM" id="CLU_028794_3_1_7"/>
<evidence type="ECO:0000313" key="3">
    <source>
        <dbReference type="EMBL" id="ABA89993.1"/>
    </source>
</evidence>
<dbReference type="STRING" id="338963.Pcar_2758"/>
<reference evidence="3 4" key="2">
    <citation type="journal article" date="2012" name="BMC Genomics">
        <title>The genome of Pelobacter carbinolicus reveals surprising metabolic capabilities and physiological features.</title>
        <authorList>
            <person name="Aklujkar M."/>
            <person name="Haveman S.A."/>
            <person name="Didonato R.Jr."/>
            <person name="Chertkov O."/>
            <person name="Han C.S."/>
            <person name="Land M.L."/>
            <person name="Brown P."/>
            <person name="Lovley D.R."/>
        </authorList>
    </citation>
    <scope>NUCLEOTIDE SEQUENCE [LARGE SCALE GENOMIC DNA]</scope>
    <source>
        <strain evidence="4">DSM 2380 / NBRC 103641 / GraBd1</strain>
    </source>
</reference>
<proteinExistence type="predicted"/>
<organism evidence="3 4">
    <name type="scientific">Syntrophotalea carbinolica (strain DSM 2380 / NBRC 103641 / GraBd1)</name>
    <name type="common">Pelobacter carbinolicus</name>
    <dbReference type="NCBI Taxonomy" id="338963"/>
    <lineage>
        <taxon>Bacteria</taxon>
        <taxon>Pseudomonadati</taxon>
        <taxon>Thermodesulfobacteriota</taxon>
        <taxon>Desulfuromonadia</taxon>
        <taxon>Desulfuromonadales</taxon>
        <taxon>Syntrophotaleaceae</taxon>
        <taxon>Syntrophotalea</taxon>
    </lineage>
</organism>
<dbReference type="eggNOG" id="COG1012">
    <property type="taxonomic scope" value="Bacteria"/>
</dbReference>
<dbReference type="OrthoDB" id="9815791at2"/>
<evidence type="ECO:0000259" key="2">
    <source>
        <dbReference type="Pfam" id="PF00171"/>
    </source>
</evidence>
<reference evidence="4" key="1">
    <citation type="submission" date="2005-10" db="EMBL/GenBank/DDBJ databases">
        <title>Complete sequence of Pelobacter carbinolicus DSM 2380.</title>
        <authorList>
            <person name="Copeland A."/>
            <person name="Lucas S."/>
            <person name="Lapidus A."/>
            <person name="Barry K."/>
            <person name="Detter J.C."/>
            <person name="Glavina T."/>
            <person name="Hammon N."/>
            <person name="Israni S."/>
            <person name="Pitluck S."/>
            <person name="Chertkov O."/>
            <person name="Schmutz J."/>
            <person name="Larimer F."/>
            <person name="Land M."/>
            <person name="Kyrpides N."/>
            <person name="Ivanova N."/>
            <person name="Richardson P."/>
        </authorList>
    </citation>
    <scope>NUCLEOTIDE SEQUENCE [LARGE SCALE GENOMIC DNA]</scope>
    <source>
        <strain evidence="4">DSM 2380 / NBRC 103641 / GraBd1</strain>
    </source>
</reference>
<dbReference type="AlphaFoldDB" id="Q3A0W4"/>
<dbReference type="KEGG" id="pca:Pcar_2758"/>